<proteinExistence type="predicted"/>
<evidence type="ECO:0000313" key="4">
    <source>
        <dbReference type="EMBL" id="MDQ5770128.1"/>
    </source>
</evidence>
<protein>
    <submittedName>
        <fullName evidence="5">IS66 family transposase</fullName>
    </submittedName>
</protein>
<dbReference type="Pfam" id="PF20042">
    <property type="entry name" value="DUF6444"/>
    <property type="match status" value="1"/>
</dbReference>
<feature type="domain" description="DUF6444" evidence="3">
    <location>
        <begin position="23"/>
        <end position="100"/>
    </location>
</feature>
<feature type="domain" description="Transposase IS66 central" evidence="2">
    <location>
        <begin position="177"/>
        <end position="442"/>
    </location>
</feature>
<evidence type="ECO:0000256" key="1">
    <source>
        <dbReference type="SAM" id="MobiDB-lite"/>
    </source>
</evidence>
<accession>A0AA51MS18</accession>
<dbReference type="RefSeq" id="WP_308135901.1">
    <property type="nucleotide sequence ID" value="NZ_CP133217.1"/>
</dbReference>
<keyword evidence="6" id="KW-1185">Reference proteome</keyword>
<dbReference type="Pfam" id="PF03050">
    <property type="entry name" value="DDE_Tnp_IS66"/>
    <property type="match status" value="1"/>
</dbReference>
<dbReference type="InterPro" id="IPR052344">
    <property type="entry name" value="Transposase-related"/>
</dbReference>
<sequence length="498" mass="56222">MLAPISTLPTTLAEAHEVIVRQQERIAELENQVARVAVLEQQVETLQKQLEELAAKLGSSSRNSSKAPSSDSPEQRALRPKRKGSGRPHGGQPGHPRHERALFPPERVTRTEQYFPASTCACGGAVAIDWGNPYCHQVTDIAPPPPPDVTEHQFYHGICQSCGVKHTSTWPDWVPSGQMGAGVIAWIVILSGQFRLSMRQIQVLLSEMCNVCFSTGAISHAQGKAIPWMRPLYRQVGQYVREQAVCHADETRHYRGTNTYWLWALADNTVSYFMTHYSRGKAAADALLGNFTGYLVTDHFSGYGNVPPERRQLCWAHLIRHFRKIAERGGEGGIIGKRLLLIAYTTVRTHHRWQQQPDEAERYRRRLLRLRRSFQATLQKGLALDDCKRTTNQCKHLLKDEPMCWTFLKDTRIPLTNNRAERVIRPYVQWRKTSFASQSAQGDQFRPMVLTVLGTARQLGMNMATLMRDVCSQGLAHKPVSVRFPLAQTSACKPLQMA</sequence>
<feature type="compositionally biased region" description="Low complexity" evidence="1">
    <location>
        <begin position="59"/>
        <end position="72"/>
    </location>
</feature>
<evidence type="ECO:0000313" key="5">
    <source>
        <dbReference type="EMBL" id="WML87392.1"/>
    </source>
</evidence>
<dbReference type="EMBL" id="JAVFKN010000025">
    <property type="protein sequence ID" value="MDQ5770128.1"/>
    <property type="molecule type" value="Genomic_DNA"/>
</dbReference>
<feature type="region of interest" description="Disordered" evidence="1">
    <location>
        <begin position="56"/>
        <end position="104"/>
    </location>
</feature>
<dbReference type="PANTHER" id="PTHR33678">
    <property type="entry name" value="BLL1576 PROTEIN"/>
    <property type="match status" value="1"/>
</dbReference>
<dbReference type="AlphaFoldDB" id="A0AA51MS18"/>
<evidence type="ECO:0000259" key="2">
    <source>
        <dbReference type="Pfam" id="PF03050"/>
    </source>
</evidence>
<dbReference type="InterPro" id="IPR004291">
    <property type="entry name" value="Transposase_IS66_central"/>
</dbReference>
<organism evidence="5">
    <name type="scientific">Thiothrix subterranea</name>
    <dbReference type="NCBI Taxonomy" id="2735563"/>
    <lineage>
        <taxon>Bacteria</taxon>
        <taxon>Pseudomonadati</taxon>
        <taxon>Pseudomonadota</taxon>
        <taxon>Gammaproteobacteria</taxon>
        <taxon>Thiotrichales</taxon>
        <taxon>Thiotrichaceae</taxon>
        <taxon>Thiothrix</taxon>
    </lineage>
</organism>
<gene>
    <name evidence="4" type="ORF">RCC75_16425</name>
    <name evidence="5" type="ORF">RCG00_03310</name>
</gene>
<dbReference type="Proteomes" id="UP001229862">
    <property type="component" value="Chromosome"/>
</dbReference>
<dbReference type="NCBIfam" id="NF033517">
    <property type="entry name" value="transpos_IS66"/>
    <property type="match status" value="1"/>
</dbReference>
<dbReference type="InterPro" id="IPR045618">
    <property type="entry name" value="DUF6444"/>
</dbReference>
<reference evidence="5 6" key="1">
    <citation type="submission" date="2023-08" db="EMBL/GenBank/DDBJ databases">
        <title>New molecular markers tilS and rpoB for phylogenetic and monitoring studies of the genus Thiothrix biodiversity.</title>
        <authorList>
            <person name="Ravin N.V."/>
            <person name="Smolyakov D."/>
            <person name="Markov N.D."/>
            <person name="Beletsky A.V."/>
            <person name="Mardanov A.V."/>
            <person name="Rudenko T.S."/>
            <person name="Grabovich M.Y."/>
        </authorList>
    </citation>
    <scope>NUCLEOTIDE SEQUENCE</scope>
    <source>
        <strain evidence="5">DNT52</strain>
        <strain evidence="4 6">H33</strain>
    </source>
</reference>
<dbReference type="Proteomes" id="UP001223336">
    <property type="component" value="Unassembled WGS sequence"/>
</dbReference>
<dbReference type="EMBL" id="CP133217">
    <property type="protein sequence ID" value="WML87392.1"/>
    <property type="molecule type" value="Genomic_DNA"/>
</dbReference>
<dbReference type="PANTHER" id="PTHR33678:SF2">
    <property type="match status" value="1"/>
</dbReference>
<evidence type="ECO:0000313" key="6">
    <source>
        <dbReference type="Proteomes" id="UP001223336"/>
    </source>
</evidence>
<evidence type="ECO:0000259" key="3">
    <source>
        <dbReference type="Pfam" id="PF20042"/>
    </source>
</evidence>
<name>A0AA51MS18_9GAMM</name>